<sequence>MGLPIWGEPIAQKSKNTLKTDLTASARSPIRRASPPAYRPPRRMREHPNTRPPFPWHRSPPRIPEEVSIHSTSRSPPFATHPPRPFEEIAGVPAPIEPSIRPSHPPPVPNTPWFPADPFPESSVRTHAEYRRRAPHRQHGELNHPAHTSAHHHFHPMPMLPRPPRSHDTGRSFYIYRSPPESWLEDGPLDVPRVRVDSPRPISRDGSNPRSFRASALPTPPADMAETDFPPLQRMEPEPLQRMDDQIHRLNTRISREQRRLDDLNRRHRQYLRHFETIGGLGDRERSLSPPEDDYWETMLSTITPDPIPPSAESSFASAAASASFSNTNPTSHEANSSSGSATNSIGSHSVHTSITVPDEEEEDEEDEDLEDCPDDTAYTYPSFSLESEDDSGDDSGDDSDASAEATTTFHRTPIASAPTPPLLQVSMPPRLHPYRRPSSTQPTHLRSPSPGGSRRSPLPRASHPLSQSHSASASTTPDPAFAAAAASRDFAAPHPPAGPRLSSSTPLNPSPPPATAASAVATAAQVVRERHAEELLMQISGTEREGERERDSAPEEGRSSSSSSRDSNNIGQLESSVAEAERRGQEMRGLMEGLGQRMQELDRMRSVIERLARQENIPEEMWANVGLGGVGGRRGRL</sequence>
<feature type="compositionally biased region" description="Low complexity" evidence="2">
    <location>
        <begin position="446"/>
        <end position="461"/>
    </location>
</feature>
<keyword evidence="1" id="KW-0175">Coiled coil</keyword>
<dbReference type="EMBL" id="ML991850">
    <property type="protein sequence ID" value="KAF2229947.1"/>
    <property type="molecule type" value="Genomic_DNA"/>
</dbReference>
<feature type="region of interest" description="Disordered" evidence="2">
    <location>
        <begin position="1"/>
        <end position="86"/>
    </location>
</feature>
<reference evidence="3" key="1">
    <citation type="journal article" date="2020" name="Stud. Mycol.">
        <title>101 Dothideomycetes genomes: a test case for predicting lifestyles and emergence of pathogens.</title>
        <authorList>
            <person name="Haridas S."/>
            <person name="Albert R."/>
            <person name="Binder M."/>
            <person name="Bloem J."/>
            <person name="Labutti K."/>
            <person name="Salamov A."/>
            <person name="Andreopoulos B."/>
            <person name="Baker S."/>
            <person name="Barry K."/>
            <person name="Bills G."/>
            <person name="Bluhm B."/>
            <person name="Cannon C."/>
            <person name="Castanera R."/>
            <person name="Culley D."/>
            <person name="Daum C."/>
            <person name="Ezra D."/>
            <person name="Gonzalez J."/>
            <person name="Henrissat B."/>
            <person name="Kuo A."/>
            <person name="Liang C."/>
            <person name="Lipzen A."/>
            <person name="Lutzoni F."/>
            <person name="Magnuson J."/>
            <person name="Mondo S."/>
            <person name="Nolan M."/>
            <person name="Ohm R."/>
            <person name="Pangilinan J."/>
            <person name="Park H.-J."/>
            <person name="Ramirez L."/>
            <person name="Alfaro M."/>
            <person name="Sun H."/>
            <person name="Tritt A."/>
            <person name="Yoshinaga Y."/>
            <person name="Zwiers L.-H."/>
            <person name="Turgeon B."/>
            <person name="Goodwin S."/>
            <person name="Spatafora J."/>
            <person name="Crous P."/>
            <person name="Grigoriev I."/>
        </authorList>
    </citation>
    <scope>NUCLEOTIDE SEQUENCE</scope>
    <source>
        <strain evidence="3">Tuck. ex Michener</strain>
    </source>
</reference>
<dbReference type="Proteomes" id="UP000800092">
    <property type="component" value="Unassembled WGS sequence"/>
</dbReference>
<name>A0A6A6GW63_VIRVR</name>
<feature type="compositionally biased region" description="Low complexity" evidence="2">
    <location>
        <begin position="469"/>
        <end position="493"/>
    </location>
</feature>
<gene>
    <name evidence="3" type="ORF">EV356DRAFT_536789</name>
</gene>
<feature type="compositionally biased region" description="Polar residues" evidence="2">
    <location>
        <begin position="13"/>
        <end position="23"/>
    </location>
</feature>
<feature type="compositionally biased region" description="Basic and acidic residues" evidence="2">
    <location>
        <begin position="133"/>
        <end position="144"/>
    </location>
</feature>
<dbReference type="AlphaFoldDB" id="A0A6A6GW63"/>
<evidence type="ECO:0000256" key="1">
    <source>
        <dbReference type="SAM" id="Coils"/>
    </source>
</evidence>
<proteinExistence type="predicted"/>
<feature type="compositionally biased region" description="Basic and acidic residues" evidence="2">
    <location>
        <begin position="543"/>
        <end position="559"/>
    </location>
</feature>
<evidence type="ECO:0000256" key="2">
    <source>
        <dbReference type="SAM" id="MobiDB-lite"/>
    </source>
</evidence>
<feature type="compositionally biased region" description="Low complexity" evidence="2">
    <location>
        <begin position="24"/>
        <end position="36"/>
    </location>
</feature>
<feature type="region of interest" description="Disordered" evidence="2">
    <location>
        <begin position="133"/>
        <end position="166"/>
    </location>
</feature>
<feature type="region of interest" description="Disordered" evidence="2">
    <location>
        <begin position="324"/>
        <end position="591"/>
    </location>
</feature>
<evidence type="ECO:0000313" key="4">
    <source>
        <dbReference type="Proteomes" id="UP000800092"/>
    </source>
</evidence>
<protein>
    <submittedName>
        <fullName evidence="3">Uncharacterized protein</fullName>
    </submittedName>
</protein>
<feature type="coiled-coil region" evidence="1">
    <location>
        <begin position="240"/>
        <end position="274"/>
    </location>
</feature>
<feature type="compositionally biased region" description="Low complexity" evidence="2">
    <location>
        <begin position="516"/>
        <end position="525"/>
    </location>
</feature>
<evidence type="ECO:0000313" key="3">
    <source>
        <dbReference type="EMBL" id="KAF2229947.1"/>
    </source>
</evidence>
<feature type="compositionally biased region" description="Acidic residues" evidence="2">
    <location>
        <begin position="387"/>
        <end position="402"/>
    </location>
</feature>
<feature type="region of interest" description="Disordered" evidence="2">
    <location>
        <begin position="186"/>
        <end position="227"/>
    </location>
</feature>
<feature type="compositionally biased region" description="Low complexity" evidence="2">
    <location>
        <begin position="335"/>
        <end position="350"/>
    </location>
</feature>
<feature type="compositionally biased region" description="Acidic residues" evidence="2">
    <location>
        <begin position="358"/>
        <end position="375"/>
    </location>
</feature>
<dbReference type="OrthoDB" id="3946700at2759"/>
<accession>A0A6A6GW63</accession>
<organism evidence="3 4">
    <name type="scientific">Viridothelium virens</name>
    <name type="common">Speckled blister lichen</name>
    <name type="synonym">Trypethelium virens</name>
    <dbReference type="NCBI Taxonomy" id="1048519"/>
    <lineage>
        <taxon>Eukaryota</taxon>
        <taxon>Fungi</taxon>
        <taxon>Dikarya</taxon>
        <taxon>Ascomycota</taxon>
        <taxon>Pezizomycotina</taxon>
        <taxon>Dothideomycetes</taxon>
        <taxon>Dothideomycetes incertae sedis</taxon>
        <taxon>Trypetheliales</taxon>
        <taxon>Trypetheliaceae</taxon>
        <taxon>Viridothelium</taxon>
    </lineage>
</organism>
<keyword evidence="4" id="KW-1185">Reference proteome</keyword>